<reference evidence="4 5" key="1">
    <citation type="submission" date="2019-08" db="EMBL/GenBank/DDBJ databases">
        <authorList>
            <person name="Guy L."/>
        </authorList>
    </citation>
    <scope>NUCLEOTIDE SEQUENCE [LARGE SCALE GENOMIC DNA]</scope>
    <source>
        <strain evidence="4 5">SGT-108</strain>
    </source>
</reference>
<evidence type="ECO:0000256" key="2">
    <source>
        <dbReference type="ARBA" id="ARBA00022649"/>
    </source>
</evidence>
<dbReference type="PANTHER" id="PTHR12901">
    <property type="entry name" value="SPERM PROTEIN HOMOLOG"/>
    <property type="match status" value="1"/>
</dbReference>
<dbReference type="GO" id="GO:0045333">
    <property type="term" value="P:cellular respiration"/>
    <property type="evidence" value="ECO:0007669"/>
    <property type="project" value="InterPro"/>
</dbReference>
<protein>
    <submittedName>
        <fullName evidence="4">Persistence and stress-resistance toxin PasT</fullName>
    </submittedName>
</protein>
<gene>
    <name evidence="4" type="primary">pasT</name>
    <name evidence="4" type="ORF">AQUSIP_16920</name>
</gene>
<dbReference type="RefSeq" id="WP_148339623.1">
    <property type="nucleotide sequence ID" value="NZ_LR699119.1"/>
</dbReference>
<dbReference type="OrthoDB" id="9804759at2"/>
<dbReference type="AlphaFoldDB" id="A0A5E4PH72"/>
<dbReference type="EMBL" id="LR699119">
    <property type="protein sequence ID" value="VVC76380.1"/>
    <property type="molecule type" value="Genomic_DNA"/>
</dbReference>
<evidence type="ECO:0000313" key="4">
    <source>
        <dbReference type="EMBL" id="VVC76380.1"/>
    </source>
</evidence>
<comment type="similarity">
    <text evidence="1">Belongs to the ribosome association toxin RatA family.</text>
</comment>
<sequence>MHTLKRNALVPYSARQMFELVNLIEDYPRFLPWCHSSQIISRTEDEVIASLDINWKGIHKSFTTRNRLNPFERIEISLVNGPLHRLDGVWEFYALDEFACKIDLDLEFEFTGHFIDKLFQPVFQHIANTLVEAFCKRAHELYGE</sequence>
<evidence type="ECO:0000256" key="1">
    <source>
        <dbReference type="ARBA" id="ARBA00008918"/>
    </source>
</evidence>
<dbReference type="InterPro" id="IPR044996">
    <property type="entry name" value="COQ10-like"/>
</dbReference>
<dbReference type="PANTHER" id="PTHR12901:SF10">
    <property type="entry name" value="COENZYME Q-BINDING PROTEIN COQ10, MITOCHONDRIAL"/>
    <property type="match status" value="1"/>
</dbReference>
<dbReference type="Proteomes" id="UP000324194">
    <property type="component" value="Chromosome 1"/>
</dbReference>
<dbReference type="Pfam" id="PF03364">
    <property type="entry name" value="Polyketide_cyc"/>
    <property type="match status" value="1"/>
</dbReference>
<dbReference type="Gene3D" id="3.30.530.20">
    <property type="match status" value="1"/>
</dbReference>
<dbReference type="InterPro" id="IPR005031">
    <property type="entry name" value="COQ10_START"/>
</dbReference>
<dbReference type="KEGG" id="asip:AQUSIP_16920"/>
<proteinExistence type="inferred from homology"/>
<dbReference type="SUPFAM" id="SSF55961">
    <property type="entry name" value="Bet v1-like"/>
    <property type="match status" value="1"/>
</dbReference>
<dbReference type="CDD" id="cd07813">
    <property type="entry name" value="COQ10p_like"/>
    <property type="match status" value="1"/>
</dbReference>
<accession>A0A5E4PH72</accession>
<dbReference type="InterPro" id="IPR023393">
    <property type="entry name" value="START-like_dom_sf"/>
</dbReference>
<name>A0A5E4PH72_9COXI</name>
<evidence type="ECO:0000259" key="3">
    <source>
        <dbReference type="Pfam" id="PF03364"/>
    </source>
</evidence>
<dbReference type="GO" id="GO:0048039">
    <property type="term" value="F:ubiquinone binding"/>
    <property type="evidence" value="ECO:0007669"/>
    <property type="project" value="InterPro"/>
</dbReference>
<keyword evidence="2" id="KW-1277">Toxin-antitoxin system</keyword>
<organism evidence="4 5">
    <name type="scientific">Aquicella siphonis</name>
    <dbReference type="NCBI Taxonomy" id="254247"/>
    <lineage>
        <taxon>Bacteria</taxon>
        <taxon>Pseudomonadati</taxon>
        <taxon>Pseudomonadota</taxon>
        <taxon>Gammaproteobacteria</taxon>
        <taxon>Legionellales</taxon>
        <taxon>Coxiellaceae</taxon>
        <taxon>Aquicella</taxon>
    </lineage>
</organism>
<feature type="domain" description="Coenzyme Q-binding protein COQ10 START" evidence="3">
    <location>
        <begin position="10"/>
        <end position="135"/>
    </location>
</feature>
<keyword evidence="5" id="KW-1185">Reference proteome</keyword>
<evidence type="ECO:0000313" key="5">
    <source>
        <dbReference type="Proteomes" id="UP000324194"/>
    </source>
</evidence>